<evidence type="ECO:0000313" key="2">
    <source>
        <dbReference type="Proteomes" id="UP001374599"/>
    </source>
</evidence>
<dbReference type="EMBL" id="BTPU01000027">
    <property type="protein sequence ID" value="GMQ62589.1"/>
    <property type="molecule type" value="Genomic_DNA"/>
</dbReference>
<reference evidence="1" key="1">
    <citation type="submission" date="2023-09" db="EMBL/GenBank/DDBJ databases">
        <title>Vallitalea sediminicola and Vallitalea maricola sp. nov., anaerobic bacteria isolated from marine sediment.</title>
        <authorList>
            <person name="Hirano S."/>
            <person name="Maeda A."/>
            <person name="Terahara T."/>
            <person name="Mori K."/>
            <person name="Hamada M."/>
            <person name="Matsumoto R."/>
            <person name="Kobayashi T."/>
        </authorList>
    </citation>
    <scope>NUCLEOTIDE SEQUENCE</scope>
    <source>
        <strain evidence="1">AN17-2</strain>
    </source>
</reference>
<keyword evidence="2" id="KW-1185">Reference proteome</keyword>
<proteinExistence type="predicted"/>
<name>A0ACB5UJ64_9FIRM</name>
<gene>
    <name evidence="1" type="ORF">AN2V17_18210</name>
</gene>
<accession>A0ACB5UJ64</accession>
<organism evidence="1 2">
    <name type="scientific">Vallitalea maricola</name>
    <dbReference type="NCBI Taxonomy" id="3074433"/>
    <lineage>
        <taxon>Bacteria</taxon>
        <taxon>Bacillati</taxon>
        <taxon>Bacillota</taxon>
        <taxon>Clostridia</taxon>
        <taxon>Lachnospirales</taxon>
        <taxon>Vallitaleaceae</taxon>
        <taxon>Vallitalea</taxon>
    </lineage>
</organism>
<sequence>MRNSKKIFWLFLAPSGISFLLVVIIPMFLGIYYSFTDWNGISEKINFIGFHNYIEIFTKDPGFRDAFLFTVKYVIVEVMIVNVAGFLLALLVTKKLRVSNFLKSTFFLPNLVGGLLLGFIWQFIFTKGFESIADNLGWAFFDGWLSTPQTGFWGLVIVCSWQSIGYMMLIYVAGLQSIPQDVWEAGSIDGATGLKKFRHITLPLIVPAITIGIFMNISGAFKVFDQNLALTNGGPHNSTQMLTLNLYNTAYTYNELGMAQAKAIIFLIIVGIITFTQLYFTKKKEVEM</sequence>
<protein>
    <submittedName>
        <fullName evidence="1">Sugar ABC transporter permease</fullName>
    </submittedName>
</protein>
<evidence type="ECO:0000313" key="1">
    <source>
        <dbReference type="EMBL" id="GMQ62589.1"/>
    </source>
</evidence>
<dbReference type="Proteomes" id="UP001374599">
    <property type="component" value="Unassembled WGS sequence"/>
</dbReference>
<comment type="caution">
    <text evidence="1">The sequence shown here is derived from an EMBL/GenBank/DDBJ whole genome shotgun (WGS) entry which is preliminary data.</text>
</comment>